<dbReference type="HOGENOM" id="CLU_005688_2_1_10"/>
<dbReference type="Pfam" id="PF02225">
    <property type="entry name" value="PA"/>
    <property type="match status" value="1"/>
</dbReference>
<dbReference type="Gene3D" id="3.50.30.30">
    <property type="match status" value="1"/>
</dbReference>
<evidence type="ECO:0000256" key="2">
    <source>
        <dbReference type="SAM" id="SignalP"/>
    </source>
</evidence>
<organism evidence="6 7">
    <name type="scientific">Cyclobacterium marinum (strain ATCC 25205 / DSM 745 / LMG 13164 / NCIMB 1802)</name>
    <name type="common">Flectobacillus marinus</name>
    <dbReference type="NCBI Taxonomy" id="880070"/>
    <lineage>
        <taxon>Bacteria</taxon>
        <taxon>Pseudomonadati</taxon>
        <taxon>Bacteroidota</taxon>
        <taxon>Cytophagia</taxon>
        <taxon>Cytophagales</taxon>
        <taxon>Cyclobacteriaceae</taxon>
        <taxon>Cyclobacterium</taxon>
    </lineage>
</organism>
<feature type="chain" id="PRO_5003401664" evidence="2">
    <location>
        <begin position="20"/>
        <end position="701"/>
    </location>
</feature>
<evidence type="ECO:0000313" key="7">
    <source>
        <dbReference type="Proteomes" id="UP000001635"/>
    </source>
</evidence>
<keyword evidence="2" id="KW-0732">Signal</keyword>
<dbReference type="OrthoDB" id="3646048at2"/>
<evidence type="ECO:0000313" key="6">
    <source>
        <dbReference type="EMBL" id="AEL28476.1"/>
    </source>
</evidence>
<sequence>MKKILLIYLFLGLIFKLQAQSPLDGYSESGSRTQTDLEELFLKMVDFPSFKSHLKTITSNPHTAGSKANEEVRDYLVEVMTKANLETKLYPYDVYIPKSPGTSIVEIVTPKRKPLNQMEDVIPENPYSSHPNLDKGWNAYSGSGDVISEVVYANYGTKEDFEKLEELGINIQGKVVMARYGKNFRGFKAKYAEQYGAAGVLIYTDPKDYGYSRGLVYPEGNNYSESAIQRGSVLTETFTGDPLTPFEPALPLDGKIKVKRLDPKETNLHSIPVTPIGYGAAKEIMELMKGKPVPGGWQGGLPFTYRLEGGAELKVRLAVSQPKEIVRINNVIGTVKGSMYPDEWIILGCHYDAWAFGTTDPGSGTAMLLTLSEALGKLVEEGLSPKRSIMIAHWDGEEYGVIGSTEWVEQMKEELGSKAVAYLNFDAGVSGRNFGGAAAPTLKKIMQDAAKRVTYPDSSKTVFDMWSKNGENISIGNLGGGSDHIGFYMHTGIPSLSGGTGGKTLYHTNYDDFNFYEKFIDPSLKMGGAVAQWAGIMALKLANATFIPYDIPRYAEDLSKHFATSTKKIKTYFPDFSGFQHAEDAIQSLAESTNLLSELMPQVLEHRNFNKKEIKEINLALIQLEKSFIYQEGMPYGPWYLSLYASSDPYSGYASWILPAIEYQIANSKTENLDHWDEVYAKAILDLNQKVINISQKLKNP</sequence>
<gene>
    <name evidence="6" type="ordered locus">Cycma_4791</name>
</gene>
<dbReference type="AlphaFoldDB" id="G0J5M7"/>
<dbReference type="KEGG" id="cmr:Cycma_4791"/>
<dbReference type="PANTHER" id="PTHR10404:SF46">
    <property type="entry name" value="VACUOLAR PROTEIN SORTING-ASSOCIATED PROTEIN 70"/>
    <property type="match status" value="1"/>
</dbReference>
<keyword evidence="7" id="KW-1185">Reference proteome</keyword>
<dbReference type="CDD" id="cd02121">
    <property type="entry name" value="PA_GCPII_like"/>
    <property type="match status" value="1"/>
</dbReference>
<feature type="domain" description="Peptidase M28" evidence="5">
    <location>
        <begin position="330"/>
        <end position="514"/>
    </location>
</feature>
<evidence type="ECO:0000259" key="5">
    <source>
        <dbReference type="Pfam" id="PF04389"/>
    </source>
</evidence>
<feature type="domain" description="PA" evidence="3">
    <location>
        <begin position="149"/>
        <end position="214"/>
    </location>
</feature>
<evidence type="ECO:0000256" key="1">
    <source>
        <dbReference type="ARBA" id="ARBA00005634"/>
    </source>
</evidence>
<protein>
    <submittedName>
        <fullName evidence="6">Peptidase M28</fullName>
    </submittedName>
</protein>
<accession>G0J5M7</accession>
<dbReference type="Pfam" id="PF04253">
    <property type="entry name" value="TFR_dimer"/>
    <property type="match status" value="1"/>
</dbReference>
<name>G0J5M7_CYCMS</name>
<dbReference type="InterPro" id="IPR039373">
    <property type="entry name" value="Peptidase_M28B"/>
</dbReference>
<comment type="similarity">
    <text evidence="1">Belongs to the peptidase M28 family. M28B subfamily.</text>
</comment>
<dbReference type="SUPFAM" id="SSF47672">
    <property type="entry name" value="Transferrin receptor-like dimerisation domain"/>
    <property type="match status" value="1"/>
</dbReference>
<evidence type="ECO:0000259" key="4">
    <source>
        <dbReference type="Pfam" id="PF04253"/>
    </source>
</evidence>
<dbReference type="SUPFAM" id="SSF53187">
    <property type="entry name" value="Zn-dependent exopeptidases"/>
    <property type="match status" value="1"/>
</dbReference>
<dbReference type="InterPro" id="IPR003137">
    <property type="entry name" value="PA_domain"/>
</dbReference>
<reference evidence="7" key="1">
    <citation type="submission" date="2011-07" db="EMBL/GenBank/DDBJ databases">
        <title>The complete genome of Cyclobacterium marinum DSM 745.</title>
        <authorList>
            <person name="Lucas S."/>
            <person name="Han J."/>
            <person name="Lapidus A."/>
            <person name="Bruce D."/>
            <person name="Goodwin L."/>
            <person name="Pitluck S."/>
            <person name="Peters L."/>
            <person name="Kyrpides N."/>
            <person name="Mavromatis K."/>
            <person name="Ivanova N."/>
            <person name="Ovchinnikova G."/>
            <person name="Chertkov O."/>
            <person name="Detter J.C."/>
            <person name="Tapia R."/>
            <person name="Han C."/>
            <person name="Land M."/>
            <person name="Hauser L."/>
            <person name="Markowitz V."/>
            <person name="Cheng J.-F."/>
            <person name="Hugenholtz P."/>
            <person name="Woyke T."/>
            <person name="Wu D."/>
            <person name="Tindall B."/>
            <person name="Schuetze A."/>
            <person name="Brambilla E."/>
            <person name="Klenk H.-P."/>
            <person name="Eisen J.A."/>
        </authorList>
    </citation>
    <scope>NUCLEOTIDE SEQUENCE [LARGE SCALE GENOMIC DNA]</scope>
    <source>
        <strain evidence="7">ATCC 25205 / DSM 745 / LMG 13164 / NCIMB 1802</strain>
    </source>
</reference>
<dbReference type="SUPFAM" id="SSF52025">
    <property type="entry name" value="PA domain"/>
    <property type="match status" value="1"/>
</dbReference>
<feature type="domain" description="Transferrin receptor-like dimerisation" evidence="4">
    <location>
        <begin position="579"/>
        <end position="686"/>
    </location>
</feature>
<dbReference type="Gene3D" id="3.40.630.10">
    <property type="entry name" value="Zn peptidases"/>
    <property type="match status" value="1"/>
</dbReference>
<dbReference type="STRING" id="880070.Cycma_4791"/>
<dbReference type="EMBL" id="CP002955">
    <property type="protein sequence ID" value="AEL28476.1"/>
    <property type="molecule type" value="Genomic_DNA"/>
</dbReference>
<dbReference type="RefSeq" id="WP_014022756.1">
    <property type="nucleotide sequence ID" value="NC_015914.1"/>
</dbReference>
<proteinExistence type="inferred from homology"/>
<dbReference type="PANTHER" id="PTHR10404">
    <property type="entry name" value="N-ACETYLATED-ALPHA-LINKED ACIDIC DIPEPTIDASE"/>
    <property type="match status" value="1"/>
</dbReference>
<dbReference type="InterPro" id="IPR046450">
    <property type="entry name" value="PA_dom_sf"/>
</dbReference>
<dbReference type="Pfam" id="PF04389">
    <property type="entry name" value="Peptidase_M28"/>
    <property type="match status" value="1"/>
</dbReference>
<dbReference type="InterPro" id="IPR036757">
    <property type="entry name" value="TFR-like_dimer_dom_sf"/>
</dbReference>
<dbReference type="Proteomes" id="UP000001635">
    <property type="component" value="Chromosome"/>
</dbReference>
<dbReference type="InterPro" id="IPR007365">
    <property type="entry name" value="TFR-like_dimer_dom"/>
</dbReference>
<dbReference type="InterPro" id="IPR007484">
    <property type="entry name" value="Peptidase_M28"/>
</dbReference>
<dbReference type="FunFam" id="3.40.630.10:FF:000101">
    <property type="entry name" value="N-acetylated alpha-linked acidic dipeptidase like 1"/>
    <property type="match status" value="1"/>
</dbReference>
<dbReference type="Gene3D" id="1.20.930.40">
    <property type="entry name" value="Transferrin receptor-like, dimerisation domain"/>
    <property type="match status" value="1"/>
</dbReference>
<feature type="signal peptide" evidence="2">
    <location>
        <begin position="1"/>
        <end position="19"/>
    </location>
</feature>
<evidence type="ECO:0000259" key="3">
    <source>
        <dbReference type="Pfam" id="PF02225"/>
    </source>
</evidence>
<dbReference type="eggNOG" id="COG2234">
    <property type="taxonomic scope" value="Bacteria"/>
</dbReference>